<dbReference type="InterPro" id="IPR027593">
    <property type="entry name" value="Aro_clust"/>
</dbReference>
<evidence type="ECO:0008006" key="4">
    <source>
        <dbReference type="Google" id="ProtNLM"/>
    </source>
</evidence>
<dbReference type="OrthoDB" id="398178at2"/>
<dbReference type="Proteomes" id="UP000317512">
    <property type="component" value="Chromosome"/>
</dbReference>
<evidence type="ECO:0000313" key="3">
    <source>
        <dbReference type="Proteomes" id="UP000317512"/>
    </source>
</evidence>
<name>A0A5B8KBK1_9MOLU</name>
<proteinExistence type="predicted"/>
<accession>A0A5B8KBK1</accession>
<keyword evidence="1" id="KW-0732">Signal</keyword>
<evidence type="ECO:0000313" key="2">
    <source>
        <dbReference type="EMBL" id="QDY88467.1"/>
    </source>
</evidence>
<evidence type="ECO:0000256" key="1">
    <source>
        <dbReference type="SAM" id="SignalP"/>
    </source>
</evidence>
<dbReference type="AlphaFoldDB" id="A0A5B8KBK1"/>
<sequence>MRFKKLLFVLPLFSLIPISTVSCQDNSETYKNIKQKLYTEEYKLNQNWEKFLNQEVIEKILNLIYKDSNDKQDFINNQLKLNKNKNYLNQIKKSLIFSNNISLSFGHDGGFFSKRPYLLSDSIKNVEEAKTKNWLWFLFNIAKIEFVSFPVFDQFVSSTEESSLEAKKSGMELGLFYTPKSNIFIDFTYKIEIEKDYSETYQFYLLTNEGFIINLNITKYIDNYSWEFENIINNDGEDFINQISNLINYIDDESERKNELLDIFNRFNPVHDLFKSKINNLENLSEYRVEFDNYSSELTKFKNKLAIWKGSDLSELYEPTKAEKPKKDEVELFSYLYIYPKVFFSKDKNSFFDIRQYVKNTITFSEITENNQTNNIIYNDYYGGRPIRYTFFDIKIEEN</sequence>
<dbReference type="NCBIfam" id="TIGR04313">
    <property type="entry name" value="aro_clust_Mycop"/>
    <property type="match status" value="2"/>
</dbReference>
<organism evidence="2 3">
    <name type="scientific">Mycoplasma anserisalpingitidis</name>
    <dbReference type="NCBI Taxonomy" id="519450"/>
    <lineage>
        <taxon>Bacteria</taxon>
        <taxon>Bacillati</taxon>
        <taxon>Mycoplasmatota</taxon>
        <taxon>Mollicutes</taxon>
        <taxon>Mycoplasmataceae</taxon>
        <taxon>Mycoplasma</taxon>
    </lineage>
</organism>
<protein>
    <recommendedName>
        <fullName evidence="4">Lipoprotein</fullName>
    </recommendedName>
</protein>
<feature type="signal peptide" evidence="1">
    <location>
        <begin position="1"/>
        <end position="23"/>
    </location>
</feature>
<dbReference type="RefSeq" id="WP_146308930.1">
    <property type="nucleotide sequence ID" value="NZ_CP041663.1"/>
</dbReference>
<gene>
    <name evidence="2" type="ORF">FOY43_02210</name>
</gene>
<reference evidence="3" key="1">
    <citation type="submission" date="2019-07" db="EMBL/GenBank/DDBJ databases">
        <title>Complete genome sequences of three Mycoplasma sp. 1220 strains.</title>
        <authorList>
            <person name="Grozner D."/>
            <person name="Forro B."/>
            <person name="Kovacs A.B."/>
            <person name="Marton S."/>
            <person name="Banyai K."/>
            <person name="Kreizinger Z."/>
            <person name="Sulyok K.M."/>
            <person name="Gyuranecz M."/>
        </authorList>
    </citation>
    <scope>NUCLEOTIDE SEQUENCE [LARGE SCALE GENOMIC DNA]</scope>
    <source>
        <strain evidence="3">MYCAV93</strain>
    </source>
</reference>
<feature type="chain" id="PRO_5022798467" description="Lipoprotein" evidence="1">
    <location>
        <begin position="24"/>
        <end position="399"/>
    </location>
</feature>
<dbReference type="PROSITE" id="PS51257">
    <property type="entry name" value="PROKAR_LIPOPROTEIN"/>
    <property type="match status" value="1"/>
</dbReference>
<dbReference type="EMBL" id="CP041663">
    <property type="protein sequence ID" value="QDY88467.1"/>
    <property type="molecule type" value="Genomic_DNA"/>
</dbReference>